<organism evidence="1 2">
    <name type="scientific">Trichonephila clavipes</name>
    <name type="common">Golden silk orbweaver</name>
    <name type="synonym">Nephila clavipes</name>
    <dbReference type="NCBI Taxonomy" id="2585209"/>
    <lineage>
        <taxon>Eukaryota</taxon>
        <taxon>Metazoa</taxon>
        <taxon>Ecdysozoa</taxon>
        <taxon>Arthropoda</taxon>
        <taxon>Chelicerata</taxon>
        <taxon>Arachnida</taxon>
        <taxon>Araneae</taxon>
        <taxon>Araneomorphae</taxon>
        <taxon>Entelegynae</taxon>
        <taxon>Araneoidea</taxon>
        <taxon>Nephilidae</taxon>
        <taxon>Trichonephila</taxon>
    </lineage>
</organism>
<dbReference type="AlphaFoldDB" id="A0A8X6RH76"/>
<evidence type="ECO:0000313" key="1">
    <source>
        <dbReference type="EMBL" id="GFX92199.1"/>
    </source>
</evidence>
<dbReference type="Proteomes" id="UP000887159">
    <property type="component" value="Unassembled WGS sequence"/>
</dbReference>
<gene>
    <name evidence="1" type="primary">X975_25019</name>
    <name evidence="1" type="ORF">TNCV_1741191</name>
</gene>
<name>A0A8X6RH76_TRICX</name>
<keyword evidence="2" id="KW-1185">Reference proteome</keyword>
<protein>
    <submittedName>
        <fullName evidence="1">Uncharacterized protein</fullName>
    </submittedName>
</protein>
<comment type="caution">
    <text evidence="1">The sequence shown here is derived from an EMBL/GenBank/DDBJ whole genome shotgun (WGS) entry which is preliminary data.</text>
</comment>
<evidence type="ECO:0000313" key="2">
    <source>
        <dbReference type="Proteomes" id="UP000887159"/>
    </source>
</evidence>
<proteinExistence type="predicted"/>
<sequence>MVPHNLTPAVGVVYRCKAKAELRRSPRNLHTRTRFSSQLILNLDASLKTTWFHSAAVQFPRARYLSKLKRRWVGVKSSTRNGCRDPKCPSARLMKQLAVRVHFLRCGSLLD</sequence>
<dbReference type="EMBL" id="BMAU01021142">
    <property type="protein sequence ID" value="GFX92199.1"/>
    <property type="molecule type" value="Genomic_DNA"/>
</dbReference>
<accession>A0A8X6RH76</accession>
<reference evidence="1" key="1">
    <citation type="submission" date="2020-08" db="EMBL/GenBank/DDBJ databases">
        <title>Multicomponent nature underlies the extraordinary mechanical properties of spider dragline silk.</title>
        <authorList>
            <person name="Kono N."/>
            <person name="Nakamura H."/>
            <person name="Mori M."/>
            <person name="Yoshida Y."/>
            <person name="Ohtoshi R."/>
            <person name="Malay A.D."/>
            <person name="Moran D.A.P."/>
            <person name="Tomita M."/>
            <person name="Numata K."/>
            <person name="Arakawa K."/>
        </authorList>
    </citation>
    <scope>NUCLEOTIDE SEQUENCE</scope>
</reference>